<protein>
    <submittedName>
        <fullName evidence="1">Uncharacterized protein</fullName>
    </submittedName>
</protein>
<accession>A0A2P2IMH4</accession>
<proteinExistence type="predicted"/>
<reference evidence="1" key="1">
    <citation type="submission" date="2018-02" db="EMBL/GenBank/DDBJ databases">
        <title>Rhizophora mucronata_Transcriptome.</title>
        <authorList>
            <person name="Meera S.P."/>
            <person name="Sreeshan A."/>
            <person name="Augustine A."/>
        </authorList>
    </citation>
    <scope>NUCLEOTIDE SEQUENCE</scope>
    <source>
        <tissue evidence="1">Leaf</tissue>
    </source>
</reference>
<name>A0A2P2IMH4_RHIMU</name>
<evidence type="ECO:0000313" key="1">
    <source>
        <dbReference type="EMBL" id="MBW82376.1"/>
    </source>
</evidence>
<dbReference type="AlphaFoldDB" id="A0A2P2IMH4"/>
<dbReference type="EMBL" id="GGEC01001893">
    <property type="protein sequence ID" value="MBW82376.1"/>
    <property type="molecule type" value="Transcribed_RNA"/>
</dbReference>
<sequence length="23" mass="2734">MLLETLVAPCYRTLAFWIGFLEF</sequence>
<organism evidence="1">
    <name type="scientific">Rhizophora mucronata</name>
    <name type="common">Asiatic mangrove</name>
    <dbReference type="NCBI Taxonomy" id="61149"/>
    <lineage>
        <taxon>Eukaryota</taxon>
        <taxon>Viridiplantae</taxon>
        <taxon>Streptophyta</taxon>
        <taxon>Embryophyta</taxon>
        <taxon>Tracheophyta</taxon>
        <taxon>Spermatophyta</taxon>
        <taxon>Magnoliopsida</taxon>
        <taxon>eudicotyledons</taxon>
        <taxon>Gunneridae</taxon>
        <taxon>Pentapetalae</taxon>
        <taxon>rosids</taxon>
        <taxon>fabids</taxon>
        <taxon>Malpighiales</taxon>
        <taxon>Rhizophoraceae</taxon>
        <taxon>Rhizophora</taxon>
    </lineage>
</organism>